<comment type="caution">
    <text evidence="2">The sequence shown here is derived from an EMBL/GenBank/DDBJ whole genome shotgun (WGS) entry which is preliminary data.</text>
</comment>
<protein>
    <submittedName>
        <fullName evidence="2">Nucleic acid-binding OB-fold</fullName>
    </submittedName>
</protein>
<dbReference type="EMBL" id="JAEFBJ010000005">
    <property type="protein sequence ID" value="KAG7614077.1"/>
    <property type="molecule type" value="Genomic_DNA"/>
</dbReference>
<dbReference type="GO" id="GO:0070876">
    <property type="term" value="C:SOSS complex"/>
    <property type="evidence" value="ECO:0007669"/>
    <property type="project" value="TreeGrafter"/>
</dbReference>
<name>A0A8T2DR97_ARASU</name>
<dbReference type="GO" id="GO:0000724">
    <property type="term" value="P:double-strand break repair via homologous recombination"/>
    <property type="evidence" value="ECO:0007669"/>
    <property type="project" value="TreeGrafter"/>
</dbReference>
<dbReference type="PANTHER" id="PTHR13356">
    <property type="entry name" value="OB FOLD NUCLEIC ACID BINDING PROTEIN-RELATED"/>
    <property type="match status" value="1"/>
</dbReference>
<dbReference type="GO" id="GO:0003677">
    <property type="term" value="F:DNA binding"/>
    <property type="evidence" value="ECO:0007669"/>
    <property type="project" value="UniProtKB-KW"/>
</dbReference>
<dbReference type="FunFam" id="2.40.50.140:FF:000072">
    <property type="entry name" value="SOSS complex subunit B2"/>
    <property type="match status" value="1"/>
</dbReference>
<dbReference type="GO" id="GO:0044818">
    <property type="term" value="P:mitotic G2/M transition checkpoint"/>
    <property type="evidence" value="ECO:0007669"/>
    <property type="project" value="TreeGrafter"/>
</dbReference>
<sequence length="189" mass="21040">MKKITLTWSPSSRRDFLLTSSLLEPVFSPSPLYPPQVSAFCYSRGRFAKTMQLFLKDIVPAAQNNIDTRFIILDKAKSSAANGKNYCIALAADETAAVHIQLWGDECDAFEAGDIVKLTNGIFSYVRNSGLILRAGKRGKMEKMGEFTVAFVETPNISEIQWIPDPENPKRYIQSGVVSAYSRIFPPLP</sequence>
<keyword evidence="1" id="KW-0238">DNA-binding</keyword>
<organism evidence="2 3">
    <name type="scientific">Arabidopsis suecica</name>
    <name type="common">Swedish thale-cress</name>
    <name type="synonym">Cardaminopsis suecica</name>
    <dbReference type="NCBI Taxonomy" id="45249"/>
    <lineage>
        <taxon>Eukaryota</taxon>
        <taxon>Viridiplantae</taxon>
        <taxon>Streptophyta</taxon>
        <taxon>Embryophyta</taxon>
        <taxon>Tracheophyta</taxon>
        <taxon>Spermatophyta</taxon>
        <taxon>Magnoliopsida</taxon>
        <taxon>eudicotyledons</taxon>
        <taxon>Gunneridae</taxon>
        <taxon>Pentapetalae</taxon>
        <taxon>rosids</taxon>
        <taxon>malvids</taxon>
        <taxon>Brassicales</taxon>
        <taxon>Brassicaceae</taxon>
        <taxon>Camelineae</taxon>
        <taxon>Arabidopsis</taxon>
    </lineage>
</organism>
<dbReference type="Proteomes" id="UP000694251">
    <property type="component" value="Chromosome 5"/>
</dbReference>
<gene>
    <name evidence="2" type="ORF">ISN44_As05g059090</name>
</gene>
<dbReference type="OrthoDB" id="295715at2759"/>
<reference evidence="2 3" key="1">
    <citation type="submission" date="2020-12" db="EMBL/GenBank/DDBJ databases">
        <title>Concerted genomic and epigenomic changes stabilize Arabidopsis allopolyploids.</title>
        <authorList>
            <person name="Chen Z."/>
        </authorList>
    </citation>
    <scope>NUCLEOTIDE SEQUENCE [LARGE SCALE GENOMIC DNA]</scope>
    <source>
        <strain evidence="2">As9502</strain>
        <tissue evidence="2">Leaf</tissue>
    </source>
</reference>
<evidence type="ECO:0000313" key="3">
    <source>
        <dbReference type="Proteomes" id="UP000694251"/>
    </source>
</evidence>
<dbReference type="AlphaFoldDB" id="A0A8T2DR97"/>
<evidence type="ECO:0000313" key="2">
    <source>
        <dbReference type="EMBL" id="KAG7614077.1"/>
    </source>
</evidence>
<dbReference type="PANTHER" id="PTHR13356:SF0">
    <property type="entry name" value="SOSS COMPLEX SUBUNIT B HOMOLOG"/>
    <property type="match status" value="1"/>
</dbReference>
<accession>A0A8T2DR97</accession>
<keyword evidence="3" id="KW-1185">Reference proteome</keyword>
<dbReference type="GO" id="GO:0010212">
    <property type="term" value="P:response to ionizing radiation"/>
    <property type="evidence" value="ECO:0007669"/>
    <property type="project" value="TreeGrafter"/>
</dbReference>
<dbReference type="InterPro" id="IPR051231">
    <property type="entry name" value="SOSS-B"/>
</dbReference>
<dbReference type="GO" id="GO:0005694">
    <property type="term" value="C:chromosome"/>
    <property type="evidence" value="ECO:0007669"/>
    <property type="project" value="UniProtKB-ARBA"/>
</dbReference>
<proteinExistence type="predicted"/>
<evidence type="ECO:0000256" key="1">
    <source>
        <dbReference type="ARBA" id="ARBA00023125"/>
    </source>
</evidence>